<reference evidence="3 4" key="1">
    <citation type="submission" date="2017-08" db="EMBL/GenBank/DDBJ databases">
        <title>Infants hospitalized years apart are colonized by the same room-sourced microbial strains.</title>
        <authorList>
            <person name="Brooks B."/>
            <person name="Olm M.R."/>
            <person name="Firek B.A."/>
            <person name="Baker R."/>
            <person name="Thomas B.C."/>
            <person name="Morowitz M.J."/>
            <person name="Banfield J.F."/>
        </authorList>
    </citation>
    <scope>NUCLEOTIDE SEQUENCE [LARGE SCALE GENOMIC DNA]</scope>
    <source>
        <strain evidence="3">S2_018_000_R2_104</strain>
    </source>
</reference>
<feature type="non-terminal residue" evidence="3">
    <location>
        <position position="1"/>
    </location>
</feature>
<dbReference type="InterPro" id="IPR005840">
    <property type="entry name" value="Ribosomal_uS12_MeSTrfase_RimO"/>
</dbReference>
<comment type="caution">
    <text evidence="3">The sequence shown here is derived from an EMBL/GenBank/DDBJ whole genome shotgun (WGS) entry which is preliminary data.</text>
</comment>
<dbReference type="PANTHER" id="PTHR43837:SF1">
    <property type="entry name" value="RIBOSOMAL PROTEIN US12 METHYLTHIOTRANSFERASE RIMO"/>
    <property type="match status" value="1"/>
</dbReference>
<dbReference type="Gene3D" id="2.40.50.140">
    <property type="entry name" value="Nucleic acid-binding proteins"/>
    <property type="match status" value="1"/>
</dbReference>
<dbReference type="PANTHER" id="PTHR43837">
    <property type="entry name" value="RIBOSOMAL PROTEIN S12 METHYLTHIOTRANSFERASE RIMO"/>
    <property type="match status" value="1"/>
</dbReference>
<protein>
    <submittedName>
        <fullName evidence="3">30S ribosomal protein S12 methylthiotransferase RimO</fullName>
    </submittedName>
</protein>
<gene>
    <name evidence="3" type="ORF">DI626_00210</name>
</gene>
<evidence type="ECO:0000256" key="1">
    <source>
        <dbReference type="ARBA" id="ARBA00022679"/>
    </source>
</evidence>
<dbReference type="AlphaFoldDB" id="A0A2W5C1E2"/>
<evidence type="ECO:0000313" key="4">
    <source>
        <dbReference type="Proteomes" id="UP000249557"/>
    </source>
</evidence>
<keyword evidence="1 3" id="KW-0808">Transferase</keyword>
<dbReference type="Proteomes" id="UP000249557">
    <property type="component" value="Unassembled WGS sequence"/>
</dbReference>
<sequence>SATKLQQKVGKIINVIIDEVGEDGGADARSEGDAPEIDGKVFLRDAANLKAGDIVPVMVEDADDYDLYAVPVGGLA</sequence>
<dbReference type="GO" id="GO:0005829">
    <property type="term" value="C:cytosol"/>
    <property type="evidence" value="ECO:0007669"/>
    <property type="project" value="TreeGrafter"/>
</dbReference>
<evidence type="ECO:0000313" key="3">
    <source>
        <dbReference type="EMBL" id="PZO89121.1"/>
    </source>
</evidence>
<dbReference type="GO" id="GO:0005840">
    <property type="term" value="C:ribosome"/>
    <property type="evidence" value="ECO:0007669"/>
    <property type="project" value="UniProtKB-KW"/>
</dbReference>
<evidence type="ECO:0000259" key="2">
    <source>
        <dbReference type="PROSITE" id="PS50926"/>
    </source>
</evidence>
<feature type="domain" description="TRAM" evidence="2">
    <location>
        <begin position="6"/>
        <end position="73"/>
    </location>
</feature>
<dbReference type="GO" id="GO:0035599">
    <property type="term" value="F:aspartic acid methylthiotransferase activity"/>
    <property type="evidence" value="ECO:0007669"/>
    <property type="project" value="TreeGrafter"/>
</dbReference>
<organism evidence="3 4">
    <name type="scientific">Micavibrio aeruginosavorus</name>
    <dbReference type="NCBI Taxonomy" id="349221"/>
    <lineage>
        <taxon>Bacteria</taxon>
        <taxon>Pseudomonadati</taxon>
        <taxon>Bdellovibrionota</taxon>
        <taxon>Bdellovibrionia</taxon>
        <taxon>Bdellovibrionales</taxon>
        <taxon>Pseudobdellovibrionaceae</taxon>
        <taxon>Micavibrio</taxon>
    </lineage>
</organism>
<dbReference type="EMBL" id="QFNK01000001">
    <property type="protein sequence ID" value="PZO89121.1"/>
    <property type="molecule type" value="Genomic_DNA"/>
</dbReference>
<dbReference type="Pfam" id="PF18693">
    <property type="entry name" value="TRAM_2"/>
    <property type="match status" value="1"/>
</dbReference>
<keyword evidence="3" id="KW-0689">Ribosomal protein</keyword>
<name>A0A2W5C1E2_9BACT</name>
<dbReference type="GO" id="GO:0051539">
    <property type="term" value="F:4 iron, 4 sulfur cluster binding"/>
    <property type="evidence" value="ECO:0007669"/>
    <property type="project" value="InterPro"/>
</dbReference>
<keyword evidence="3" id="KW-0687">Ribonucleoprotein</keyword>
<accession>A0A2W5C1E2</accession>
<dbReference type="InterPro" id="IPR002792">
    <property type="entry name" value="TRAM_dom"/>
</dbReference>
<dbReference type="PROSITE" id="PS50926">
    <property type="entry name" value="TRAM"/>
    <property type="match status" value="1"/>
</dbReference>
<proteinExistence type="predicted"/>
<dbReference type="InterPro" id="IPR012340">
    <property type="entry name" value="NA-bd_OB-fold"/>
</dbReference>